<protein>
    <submittedName>
        <fullName evidence="1">Uncharacterized protein</fullName>
    </submittedName>
</protein>
<dbReference type="Proteomes" id="UP000255177">
    <property type="component" value="Unassembled WGS sequence"/>
</dbReference>
<name>A0A380SX49_9PSED</name>
<sequence>MGKGGRGEDAKTSWSVNGWEYDKDREQIVRATVGDGQIVVRKDAESGDDSTAGLNRDVDKAYEITRDEESRTDLYVTGSSVDAVLKTDETLKQWSNSLYIGNQQVHQR</sequence>
<organism evidence="1 2">
    <name type="scientific">Pseudomonas wadenswilerensis</name>
    <dbReference type="NCBI Taxonomy" id="1785161"/>
    <lineage>
        <taxon>Bacteria</taxon>
        <taxon>Pseudomonadati</taxon>
        <taxon>Pseudomonadota</taxon>
        <taxon>Gammaproteobacteria</taxon>
        <taxon>Pseudomonadales</taxon>
        <taxon>Pseudomonadaceae</taxon>
        <taxon>Pseudomonas</taxon>
    </lineage>
</organism>
<dbReference type="RefSeq" id="WP_244211890.1">
    <property type="nucleotide sequence ID" value="NZ_CBCSFG010000022.1"/>
</dbReference>
<dbReference type="AlphaFoldDB" id="A0A380SX49"/>
<accession>A0A380SX49</accession>
<dbReference type="EMBL" id="UIDD01000006">
    <property type="protein sequence ID" value="SUQ62333.1"/>
    <property type="molecule type" value="Genomic_DNA"/>
</dbReference>
<evidence type="ECO:0000313" key="1">
    <source>
        <dbReference type="EMBL" id="SUQ62333.1"/>
    </source>
</evidence>
<reference evidence="2" key="1">
    <citation type="submission" date="2018-07" db="EMBL/GenBank/DDBJ databases">
        <authorList>
            <person name="Blom J."/>
        </authorList>
    </citation>
    <scope>NUCLEOTIDE SEQUENCE [LARGE SCALE GENOMIC DNA]</scope>
    <source>
        <strain evidence="2">CCOS 864</strain>
    </source>
</reference>
<keyword evidence="2" id="KW-1185">Reference proteome</keyword>
<evidence type="ECO:0000313" key="2">
    <source>
        <dbReference type="Proteomes" id="UP000255177"/>
    </source>
</evidence>
<gene>
    <name evidence="1" type="ORF">CCOS864_01776</name>
</gene>
<proteinExistence type="predicted"/>